<keyword evidence="2" id="KW-1185">Reference proteome</keyword>
<dbReference type="InterPro" id="IPR026960">
    <property type="entry name" value="RVT-Znf"/>
</dbReference>
<evidence type="ECO:0000313" key="1">
    <source>
        <dbReference type="EMBL" id="KAK8481796.1"/>
    </source>
</evidence>
<comment type="caution">
    <text evidence="1">The sequence shown here is derived from an EMBL/GenBank/DDBJ whole genome shotgun (WGS) entry which is preliminary data.</text>
</comment>
<proteinExistence type="predicted"/>
<dbReference type="Pfam" id="PF13966">
    <property type="entry name" value="zf-RVT"/>
    <property type="match status" value="1"/>
</dbReference>
<reference evidence="1 2" key="1">
    <citation type="journal article" date="2024" name="G3 (Bethesda)">
        <title>Genome assembly of Hibiscus sabdariffa L. provides insights into metabolisms of medicinal natural products.</title>
        <authorList>
            <person name="Kim T."/>
        </authorList>
    </citation>
    <scope>NUCLEOTIDE SEQUENCE [LARGE SCALE GENOMIC DNA]</scope>
    <source>
        <strain evidence="1">TK-2024</strain>
        <tissue evidence="1">Old leaves</tissue>
    </source>
</reference>
<protein>
    <submittedName>
        <fullName evidence="1">Uncharacterized protein</fullName>
    </submittedName>
</protein>
<dbReference type="Proteomes" id="UP001396334">
    <property type="component" value="Unassembled WGS sequence"/>
</dbReference>
<accession>A0ABR1ZMD5</accession>
<name>A0ABR1ZMD5_9ROSI</name>
<organism evidence="1 2">
    <name type="scientific">Hibiscus sabdariffa</name>
    <name type="common">roselle</name>
    <dbReference type="NCBI Taxonomy" id="183260"/>
    <lineage>
        <taxon>Eukaryota</taxon>
        <taxon>Viridiplantae</taxon>
        <taxon>Streptophyta</taxon>
        <taxon>Embryophyta</taxon>
        <taxon>Tracheophyta</taxon>
        <taxon>Spermatophyta</taxon>
        <taxon>Magnoliopsida</taxon>
        <taxon>eudicotyledons</taxon>
        <taxon>Gunneridae</taxon>
        <taxon>Pentapetalae</taxon>
        <taxon>rosids</taxon>
        <taxon>malvids</taxon>
        <taxon>Malvales</taxon>
        <taxon>Malvaceae</taxon>
        <taxon>Malvoideae</taxon>
        <taxon>Hibiscus</taxon>
    </lineage>
</organism>
<sequence>MVYLGRYNIIQRIVAIRPPHPSLSSNVLAWRWSDNQLFSSKLAYEKIAESEDWIHHTNWNVIWQKGVPERVRTFLWLSKSDCLLINKEWARRHLTKSLLCPICHTEEETVEHVLRSCPIATTVWNRSVQPSKLLEFMRLPFDDWFTVNLRNQGGFAMNIAKWDTFFLTLCWMLWKRRCRFAMEPGFVESSDMFTLCSRLAKDFARCNAARLGG</sequence>
<gene>
    <name evidence="1" type="ORF">V6N11_046116</name>
</gene>
<evidence type="ECO:0000313" key="2">
    <source>
        <dbReference type="Proteomes" id="UP001396334"/>
    </source>
</evidence>
<dbReference type="EMBL" id="JBBPBN010000854">
    <property type="protein sequence ID" value="KAK8481796.1"/>
    <property type="molecule type" value="Genomic_DNA"/>
</dbReference>